<dbReference type="AlphaFoldDB" id="T1JC83"/>
<sequence>MKRMAGDVARQGCRPSLVNKKFLFSNSTSHEWMFGAIAEMPMASSSNGNESYIQKLMALPRRRLPVEMMGVGNKIISTERVVLKPKRRLLSSRRTSNQQDASTSTEPFQSELELQREDEIRKLGMELNSKQAVIADLEQRNESLRSEDIFVIGGTIKKKERQRHARLLNFVGRFLTRIWPILRMTLM</sequence>
<evidence type="ECO:0000313" key="3">
    <source>
        <dbReference type="EnsemblMetazoa" id="SMAR011393-PA"/>
    </source>
</evidence>
<dbReference type="EMBL" id="JH432064">
    <property type="status" value="NOT_ANNOTATED_CDS"/>
    <property type="molecule type" value="Genomic_DNA"/>
</dbReference>
<organism evidence="3 4">
    <name type="scientific">Strigamia maritima</name>
    <name type="common">European centipede</name>
    <name type="synonym">Geophilus maritimus</name>
    <dbReference type="NCBI Taxonomy" id="126957"/>
    <lineage>
        <taxon>Eukaryota</taxon>
        <taxon>Metazoa</taxon>
        <taxon>Ecdysozoa</taxon>
        <taxon>Arthropoda</taxon>
        <taxon>Myriapoda</taxon>
        <taxon>Chilopoda</taxon>
        <taxon>Pleurostigmophora</taxon>
        <taxon>Geophilomorpha</taxon>
        <taxon>Linotaeniidae</taxon>
        <taxon>Strigamia</taxon>
    </lineage>
</organism>
<name>T1JC83_STRMM</name>
<proteinExistence type="predicted"/>
<dbReference type="HOGENOM" id="CLU_1451173_0_0_1"/>
<evidence type="ECO:0000313" key="4">
    <source>
        <dbReference type="Proteomes" id="UP000014500"/>
    </source>
</evidence>
<feature type="compositionally biased region" description="Polar residues" evidence="2">
    <location>
        <begin position="95"/>
        <end position="108"/>
    </location>
</feature>
<evidence type="ECO:0000256" key="1">
    <source>
        <dbReference type="SAM" id="Coils"/>
    </source>
</evidence>
<reference evidence="3" key="2">
    <citation type="submission" date="2015-02" db="UniProtKB">
        <authorList>
            <consortium name="EnsemblMetazoa"/>
        </authorList>
    </citation>
    <scope>IDENTIFICATION</scope>
</reference>
<reference evidence="4" key="1">
    <citation type="submission" date="2011-05" db="EMBL/GenBank/DDBJ databases">
        <authorList>
            <person name="Richards S.R."/>
            <person name="Qu J."/>
            <person name="Jiang H."/>
            <person name="Jhangiani S.N."/>
            <person name="Agravi P."/>
            <person name="Goodspeed R."/>
            <person name="Gross S."/>
            <person name="Mandapat C."/>
            <person name="Jackson L."/>
            <person name="Mathew T."/>
            <person name="Pu L."/>
            <person name="Thornton R."/>
            <person name="Saada N."/>
            <person name="Wilczek-Boney K.B."/>
            <person name="Lee S."/>
            <person name="Kovar C."/>
            <person name="Wu Y."/>
            <person name="Scherer S.E."/>
            <person name="Worley K.C."/>
            <person name="Muzny D.M."/>
            <person name="Gibbs R."/>
        </authorList>
    </citation>
    <scope>NUCLEOTIDE SEQUENCE</scope>
    <source>
        <strain evidence="4">Brora</strain>
    </source>
</reference>
<evidence type="ECO:0000256" key="2">
    <source>
        <dbReference type="SAM" id="MobiDB-lite"/>
    </source>
</evidence>
<keyword evidence="4" id="KW-1185">Reference proteome</keyword>
<feature type="coiled-coil region" evidence="1">
    <location>
        <begin position="120"/>
        <end position="147"/>
    </location>
</feature>
<feature type="region of interest" description="Disordered" evidence="2">
    <location>
        <begin position="87"/>
        <end position="111"/>
    </location>
</feature>
<dbReference type="EnsemblMetazoa" id="SMAR011393-RA">
    <property type="protein sequence ID" value="SMAR011393-PA"/>
    <property type="gene ID" value="SMAR011393"/>
</dbReference>
<accession>T1JC83</accession>
<dbReference type="Proteomes" id="UP000014500">
    <property type="component" value="Unassembled WGS sequence"/>
</dbReference>
<keyword evidence="1" id="KW-0175">Coiled coil</keyword>
<protein>
    <submittedName>
        <fullName evidence="3">Uncharacterized protein</fullName>
    </submittedName>
</protein>